<evidence type="ECO:0000256" key="3">
    <source>
        <dbReference type="ARBA" id="ARBA00012922"/>
    </source>
</evidence>
<comment type="caution">
    <text evidence="6">The sequence shown here is derived from an EMBL/GenBank/DDBJ whole genome shotgun (WGS) entry which is preliminary data.</text>
</comment>
<protein>
    <recommendedName>
        <fullName evidence="3">amidase</fullName>
        <ecNumber evidence="3">3.5.1.4</ecNumber>
    </recommendedName>
</protein>
<dbReference type="CDD" id="cd05327">
    <property type="entry name" value="retinol-DH_like_SDR_c_like"/>
    <property type="match status" value="1"/>
</dbReference>
<feature type="domain" description="Amidase" evidence="5">
    <location>
        <begin position="78"/>
        <end position="541"/>
    </location>
</feature>
<dbReference type="Pfam" id="PF01425">
    <property type="entry name" value="Amidase"/>
    <property type="match status" value="1"/>
</dbReference>
<dbReference type="PANTHER" id="PTHR46072">
    <property type="entry name" value="AMIDASE-RELATED-RELATED"/>
    <property type="match status" value="1"/>
</dbReference>
<dbReference type="InterPro" id="IPR002347">
    <property type="entry name" value="SDR_fam"/>
</dbReference>
<dbReference type="Gene3D" id="3.40.50.720">
    <property type="entry name" value="NAD(P)-binding Rossmann-like Domain"/>
    <property type="match status" value="1"/>
</dbReference>
<organism evidence="6 7">
    <name type="scientific">Synchytrium microbalum</name>
    <dbReference type="NCBI Taxonomy" id="1806994"/>
    <lineage>
        <taxon>Eukaryota</taxon>
        <taxon>Fungi</taxon>
        <taxon>Fungi incertae sedis</taxon>
        <taxon>Chytridiomycota</taxon>
        <taxon>Chytridiomycota incertae sedis</taxon>
        <taxon>Chytridiomycetes</taxon>
        <taxon>Synchytriales</taxon>
        <taxon>Synchytriaceae</taxon>
        <taxon>Synchytrium</taxon>
    </lineage>
</organism>
<dbReference type="InterPro" id="IPR023631">
    <property type="entry name" value="Amidase_dom"/>
</dbReference>
<dbReference type="EMBL" id="QEAO01000012">
    <property type="protein sequence ID" value="TPX34729.1"/>
    <property type="molecule type" value="Genomic_DNA"/>
</dbReference>
<dbReference type="STRING" id="1806994.A0A507C6I8"/>
<dbReference type="GO" id="GO:0004040">
    <property type="term" value="F:amidase activity"/>
    <property type="evidence" value="ECO:0007669"/>
    <property type="project" value="UniProtKB-EC"/>
</dbReference>
<evidence type="ECO:0000313" key="6">
    <source>
        <dbReference type="EMBL" id="TPX34729.1"/>
    </source>
</evidence>
<dbReference type="SUPFAM" id="SSF75304">
    <property type="entry name" value="Amidase signature (AS) enzymes"/>
    <property type="match status" value="1"/>
</dbReference>
<dbReference type="InterPro" id="IPR036291">
    <property type="entry name" value="NAD(P)-bd_dom_sf"/>
</dbReference>
<name>A0A507C6I8_9FUNG</name>
<gene>
    <name evidence="6" type="ORF">SmJEL517_g02732</name>
</gene>
<comment type="similarity">
    <text evidence="2">Belongs to the amidase family.</text>
</comment>
<sequence length="906" mass="98875">MSAATQQFVSEVRSRRESQIPPEFRLTAAQVSSVGDYDVITFLNTKAGLSARELQITNSPSATELAKKIATQEYTSLEVTKAFCHRASLVQQLCNAVTEMFFDEAYARAKYCDDYLAKNGKTLGPLHGVPVSIKEEMDIVGKLTTWGFTAWARDGPAKSNAAVVDIILDAGGVLYVKTNVPQSLMTWESTNVLWGSVLNPNNRKLGSGGSSGGEGCLIAARGSLLGIGSDIGGSVRLPSSITGIYTIKPSSFRFAYNRSRIFHQGLPLIFPVNGPMAVSIDDLELYCKIQCTGNGGLARKLDPNVVPIPWSPLTFNRKLKLGYFVDNGFCAPVAPTANGIEAAVEALRRAGHEVVPFPSVVDTTAVFEMALETFNGYTDVLRDIIYKQGDEGLCKAMRPNPNVDPLAGGPTPSMTAERVWNAVDVRETAKTVYLDKFTEMGLDAVLSPTLGIPSCEHDESAGLFAAISYTVTWNVLDMTAGVVPCHTVSDPTGEDAPKALGRAFRHPGEEAVHLAYSKNPSVFKNSKVGLQVLGLHHDEERIIAVMRVIDSVLKTQPEIYGQTRLATSLHKSTYLRHSTVNRITIIHSTVFLVKQFEAQTLMPFAIKDVPSMEGKNVIITGANVGLGYVTALEIARKGGNVFMACRSESKANEAIAKIKAEVPNAKVEFMKLDLQDLKQVKGSAEAWLAKGLPLHVLVNNAGIMANPFALTKDGIESQFGTNHVGHFVLTQTLLPRIIESQPSRIVVLTSSAHAMAPQPDGIPFDKISDEKAYTPWGNYGISKLSNMLFARTLAEKLKDEKVFCNSVHPGVVRTELMRGPYEVYGSFLKVLMFFMRPLMFLPVEKGVLTQLYLAVSPDIETKNYRGQFFEPTAKLSKPYTAFGTDDVLAQKLWDYTQKLVDEKLAA</sequence>
<evidence type="ECO:0000256" key="4">
    <source>
        <dbReference type="ARBA" id="ARBA00022801"/>
    </source>
</evidence>
<dbReference type="SUPFAM" id="SSF51735">
    <property type="entry name" value="NAD(P)-binding Rossmann-fold domains"/>
    <property type="match status" value="1"/>
</dbReference>
<dbReference type="PRINTS" id="PR00081">
    <property type="entry name" value="GDHRDH"/>
</dbReference>
<proteinExistence type="inferred from homology"/>
<keyword evidence="7" id="KW-1185">Reference proteome</keyword>
<evidence type="ECO:0000256" key="1">
    <source>
        <dbReference type="ARBA" id="ARBA00001311"/>
    </source>
</evidence>
<dbReference type="OrthoDB" id="6428749at2759"/>
<accession>A0A507C6I8</accession>
<dbReference type="PANTHER" id="PTHR46072:SF11">
    <property type="entry name" value="AMIDASE-RELATED"/>
    <property type="match status" value="1"/>
</dbReference>
<dbReference type="GeneID" id="42003957"/>
<dbReference type="InterPro" id="IPR036928">
    <property type="entry name" value="AS_sf"/>
</dbReference>
<dbReference type="Proteomes" id="UP000319731">
    <property type="component" value="Unassembled WGS sequence"/>
</dbReference>
<dbReference type="Gene3D" id="3.90.1300.10">
    <property type="entry name" value="Amidase signature (AS) domain"/>
    <property type="match status" value="1"/>
</dbReference>
<dbReference type="PROSITE" id="PS00571">
    <property type="entry name" value="AMIDASES"/>
    <property type="match status" value="1"/>
</dbReference>
<comment type="catalytic activity">
    <reaction evidence="1">
        <text>a monocarboxylic acid amide + H2O = a monocarboxylate + NH4(+)</text>
        <dbReference type="Rhea" id="RHEA:12020"/>
        <dbReference type="ChEBI" id="CHEBI:15377"/>
        <dbReference type="ChEBI" id="CHEBI:28938"/>
        <dbReference type="ChEBI" id="CHEBI:35757"/>
        <dbReference type="ChEBI" id="CHEBI:83628"/>
        <dbReference type="EC" id="3.5.1.4"/>
    </reaction>
</comment>
<dbReference type="RefSeq" id="XP_031025407.1">
    <property type="nucleotide sequence ID" value="XM_031168660.1"/>
</dbReference>
<evidence type="ECO:0000259" key="5">
    <source>
        <dbReference type="Pfam" id="PF01425"/>
    </source>
</evidence>
<evidence type="ECO:0000256" key="2">
    <source>
        <dbReference type="ARBA" id="ARBA00009199"/>
    </source>
</evidence>
<keyword evidence="4" id="KW-0378">Hydrolase</keyword>
<dbReference type="EC" id="3.5.1.4" evidence="3"/>
<dbReference type="AlphaFoldDB" id="A0A507C6I8"/>
<evidence type="ECO:0000313" key="7">
    <source>
        <dbReference type="Proteomes" id="UP000319731"/>
    </source>
</evidence>
<reference evidence="6 7" key="1">
    <citation type="journal article" date="2019" name="Sci. Rep.">
        <title>Comparative genomics of chytrid fungi reveal insights into the obligate biotrophic and pathogenic lifestyle of Synchytrium endobioticum.</title>
        <authorList>
            <person name="van de Vossenberg B.T.L.H."/>
            <person name="Warris S."/>
            <person name="Nguyen H.D.T."/>
            <person name="van Gent-Pelzer M.P.E."/>
            <person name="Joly D.L."/>
            <person name="van de Geest H.C."/>
            <person name="Bonants P.J.M."/>
            <person name="Smith D.S."/>
            <person name="Levesque C.A."/>
            <person name="van der Lee T.A.J."/>
        </authorList>
    </citation>
    <scope>NUCLEOTIDE SEQUENCE [LARGE SCALE GENOMIC DNA]</scope>
    <source>
        <strain evidence="6 7">JEL517</strain>
    </source>
</reference>
<dbReference type="Pfam" id="PF00106">
    <property type="entry name" value="adh_short"/>
    <property type="match status" value="1"/>
</dbReference>
<dbReference type="InterPro" id="IPR020556">
    <property type="entry name" value="Amidase_CS"/>
</dbReference>